<feature type="compositionally biased region" description="Polar residues" evidence="1">
    <location>
        <begin position="68"/>
        <end position="83"/>
    </location>
</feature>
<evidence type="ECO:0000313" key="2">
    <source>
        <dbReference type="EMBL" id="GJS96272.1"/>
    </source>
</evidence>
<feature type="region of interest" description="Disordered" evidence="1">
    <location>
        <begin position="62"/>
        <end position="83"/>
    </location>
</feature>
<evidence type="ECO:0000313" key="3">
    <source>
        <dbReference type="Proteomes" id="UP001151760"/>
    </source>
</evidence>
<protein>
    <submittedName>
        <fullName evidence="2">Ribonuclease H-like domain-containing protein</fullName>
    </submittedName>
</protein>
<comment type="caution">
    <text evidence="2">The sequence shown here is derived from an EMBL/GenBank/DDBJ whole genome shotgun (WGS) entry which is preliminary data.</text>
</comment>
<dbReference type="EMBL" id="BQNB010011873">
    <property type="protein sequence ID" value="GJS96272.1"/>
    <property type="molecule type" value="Genomic_DNA"/>
</dbReference>
<name>A0ABQ5A1Z0_9ASTR</name>
<proteinExistence type="predicted"/>
<gene>
    <name evidence="2" type="ORF">Tco_0803240</name>
</gene>
<reference evidence="2" key="2">
    <citation type="submission" date="2022-01" db="EMBL/GenBank/DDBJ databases">
        <authorList>
            <person name="Yamashiro T."/>
            <person name="Shiraishi A."/>
            <person name="Satake H."/>
            <person name="Nakayama K."/>
        </authorList>
    </citation>
    <scope>NUCLEOTIDE SEQUENCE</scope>
</reference>
<sequence>CKLDQSVPAGSIDPAASIPAGSIDPAASIPAASIDPTASISTSTHEPFPTVIEPVYADATSLPPGHSLGSSEHSTRFPSPSDLANSISSSLEMEDIYHHPCTGIFSSSSYDDDFGGIVTNLAPSIVVDSVPTKRTRGTLKKSKFGASAFVSYVNDQQRNNHTDYLHYLFACFISQLEPSSVAQALNDPVWVEAMQEEMQQFINQQVWKLVPLPEGKTAIGTKWILKNKKNARVQKVNHCGYFHPPKAEYFAALTVCGSVSVPVLQEFLLVALPVPTGRTIPTGFAHKLLRKALQLYWPPFDRTPYTITKSLVRSQLQLDDAGGVEDLALRADI</sequence>
<organism evidence="2 3">
    <name type="scientific">Tanacetum coccineum</name>
    <dbReference type="NCBI Taxonomy" id="301880"/>
    <lineage>
        <taxon>Eukaryota</taxon>
        <taxon>Viridiplantae</taxon>
        <taxon>Streptophyta</taxon>
        <taxon>Embryophyta</taxon>
        <taxon>Tracheophyta</taxon>
        <taxon>Spermatophyta</taxon>
        <taxon>Magnoliopsida</taxon>
        <taxon>eudicotyledons</taxon>
        <taxon>Gunneridae</taxon>
        <taxon>Pentapetalae</taxon>
        <taxon>asterids</taxon>
        <taxon>campanulids</taxon>
        <taxon>Asterales</taxon>
        <taxon>Asteraceae</taxon>
        <taxon>Asteroideae</taxon>
        <taxon>Anthemideae</taxon>
        <taxon>Anthemidinae</taxon>
        <taxon>Tanacetum</taxon>
    </lineage>
</organism>
<keyword evidence="3" id="KW-1185">Reference proteome</keyword>
<feature type="region of interest" description="Disordered" evidence="1">
    <location>
        <begin position="1"/>
        <end position="20"/>
    </location>
</feature>
<dbReference type="Proteomes" id="UP001151760">
    <property type="component" value="Unassembled WGS sequence"/>
</dbReference>
<accession>A0ABQ5A1Z0</accession>
<reference evidence="2" key="1">
    <citation type="journal article" date="2022" name="Int. J. Mol. Sci.">
        <title>Draft Genome of Tanacetum Coccineum: Genomic Comparison of Closely Related Tanacetum-Family Plants.</title>
        <authorList>
            <person name="Yamashiro T."/>
            <person name="Shiraishi A."/>
            <person name="Nakayama K."/>
            <person name="Satake H."/>
        </authorList>
    </citation>
    <scope>NUCLEOTIDE SEQUENCE</scope>
</reference>
<feature type="non-terminal residue" evidence="2">
    <location>
        <position position="1"/>
    </location>
</feature>
<evidence type="ECO:0000256" key="1">
    <source>
        <dbReference type="SAM" id="MobiDB-lite"/>
    </source>
</evidence>